<evidence type="ECO:0000256" key="1">
    <source>
        <dbReference type="SAM" id="Phobius"/>
    </source>
</evidence>
<gene>
    <name evidence="2" type="ORF">ROS62_21375</name>
</gene>
<dbReference type="RefSeq" id="WP_093548303.1">
    <property type="nucleotide sequence ID" value="NZ_JAVSGH010000028.1"/>
</dbReference>
<reference evidence="2" key="1">
    <citation type="submission" date="2024-05" db="EMBL/GenBank/DDBJ databases">
        <title>30 novel species of actinomycetes from the DSMZ collection.</title>
        <authorList>
            <person name="Nouioui I."/>
        </authorList>
    </citation>
    <scope>NUCLEOTIDE SEQUENCE</scope>
    <source>
        <strain evidence="2">DSM 41972</strain>
    </source>
</reference>
<dbReference type="Proteomes" id="UP001181313">
    <property type="component" value="Unassembled WGS sequence"/>
</dbReference>
<keyword evidence="1" id="KW-0472">Membrane</keyword>
<evidence type="ECO:0000313" key="2">
    <source>
        <dbReference type="EMBL" id="MDT3727284.1"/>
    </source>
</evidence>
<keyword evidence="3" id="KW-1185">Reference proteome</keyword>
<accession>A0ABU3I688</accession>
<sequence length="184" mass="20584">MATQTSVWSPGLAATAGLAFAVGVLTGLTARQRRTEALQRELIEVKRAESRRASLVDYQRLQLDLLERAIDDPELAPVLSTFETESSAHLRRHLFANALYSNAIFGLRIGVATREELHGHLRVLCRSAVFRKYWESTRPHRASLRDDSEEAGIGRMVDKLIQDMDAAGDTEVWWVVGELPEESA</sequence>
<proteinExistence type="predicted"/>
<name>A0ABU3I688_9ACTN</name>
<dbReference type="EMBL" id="JAVSGH010000028">
    <property type="protein sequence ID" value="MDT3727284.1"/>
    <property type="molecule type" value="Genomic_DNA"/>
</dbReference>
<dbReference type="InterPro" id="IPR045728">
    <property type="entry name" value="DUF6082"/>
</dbReference>
<keyword evidence="1" id="KW-0812">Transmembrane</keyword>
<protein>
    <submittedName>
        <fullName evidence="2">DUF6082 family protein</fullName>
    </submittedName>
</protein>
<evidence type="ECO:0000313" key="3">
    <source>
        <dbReference type="Proteomes" id="UP001181313"/>
    </source>
</evidence>
<feature type="transmembrane region" description="Helical" evidence="1">
    <location>
        <begin position="12"/>
        <end position="30"/>
    </location>
</feature>
<comment type="caution">
    <text evidence="2">The sequence shown here is derived from an EMBL/GenBank/DDBJ whole genome shotgun (WGS) entry which is preliminary data.</text>
</comment>
<dbReference type="Pfam" id="PF19560">
    <property type="entry name" value="DUF6082"/>
    <property type="match status" value="1"/>
</dbReference>
<keyword evidence="1" id="KW-1133">Transmembrane helix</keyword>
<organism evidence="2 3">
    <name type="scientific">Streptomyces althioticus subsp. attaecolombicae</name>
    <dbReference type="NCBI Taxonomy" id="3075534"/>
    <lineage>
        <taxon>Bacteria</taxon>
        <taxon>Bacillati</taxon>
        <taxon>Actinomycetota</taxon>
        <taxon>Actinomycetes</taxon>
        <taxon>Kitasatosporales</taxon>
        <taxon>Streptomycetaceae</taxon>
        <taxon>Streptomyces</taxon>
        <taxon>Streptomyces althioticus group</taxon>
    </lineage>
</organism>